<reference evidence="2 3" key="1">
    <citation type="journal article" date="2012" name="J. Bacteriol.">
        <title>Draft Genome Sequence of the Soil Bacterium Burkholderia terrae Strain BS001, Which Interacts with Fungal Surface Structures.</title>
        <authorList>
            <person name="Nazir R."/>
            <person name="Hansen M.A."/>
            <person name="Sorensen S."/>
            <person name="van Elsas J.D."/>
        </authorList>
    </citation>
    <scope>NUCLEOTIDE SEQUENCE [LARGE SCALE GENOMIC DNA]</scope>
    <source>
        <strain evidence="2 3">BS001</strain>
    </source>
</reference>
<dbReference type="InterPro" id="IPR027417">
    <property type="entry name" value="P-loop_NTPase"/>
</dbReference>
<evidence type="ECO:0000259" key="1">
    <source>
        <dbReference type="Pfam" id="PF03976"/>
    </source>
</evidence>
<dbReference type="PANTHER" id="PTHR34383">
    <property type="entry name" value="POLYPHOSPHATE:AMP PHOSPHOTRANSFERASE-RELATED"/>
    <property type="match status" value="1"/>
</dbReference>
<dbReference type="EMBL" id="AKAU01000280">
    <property type="protein sequence ID" value="EIM94380.1"/>
    <property type="molecule type" value="Genomic_DNA"/>
</dbReference>
<accession>A0ABN0F6V8</accession>
<dbReference type="Pfam" id="PF03976">
    <property type="entry name" value="PPK2"/>
    <property type="match status" value="1"/>
</dbReference>
<feature type="domain" description="Polyphosphate kinase-2-related" evidence="1">
    <location>
        <begin position="17"/>
        <end position="72"/>
    </location>
</feature>
<protein>
    <recommendedName>
        <fullName evidence="1">Polyphosphate kinase-2-related domain-containing protein</fullName>
    </recommendedName>
</protein>
<sequence length="75" mass="8547">MEKTEPKKDRSVDARILSYEEYRKALFQLHVGLVKLQEWVVQSGSKVCIVFEGRDGVGKGGTIKAITERMRQHNA</sequence>
<organism evidence="2 3">
    <name type="scientific">Paraburkholderia hospita</name>
    <dbReference type="NCBI Taxonomy" id="169430"/>
    <lineage>
        <taxon>Bacteria</taxon>
        <taxon>Pseudomonadati</taxon>
        <taxon>Pseudomonadota</taxon>
        <taxon>Betaproteobacteria</taxon>
        <taxon>Burkholderiales</taxon>
        <taxon>Burkholderiaceae</taxon>
        <taxon>Paraburkholderia</taxon>
    </lineage>
</organism>
<evidence type="ECO:0000313" key="2">
    <source>
        <dbReference type="EMBL" id="EIM94380.1"/>
    </source>
</evidence>
<dbReference type="InterPro" id="IPR022488">
    <property type="entry name" value="PPK2-related"/>
</dbReference>
<comment type="caution">
    <text evidence="2">The sequence shown here is derived from an EMBL/GenBank/DDBJ whole genome shotgun (WGS) entry which is preliminary data.</text>
</comment>
<evidence type="ECO:0000313" key="3">
    <source>
        <dbReference type="Proteomes" id="UP000004980"/>
    </source>
</evidence>
<name>A0ABN0F6V8_9BURK</name>
<dbReference type="Gene3D" id="3.40.50.300">
    <property type="entry name" value="P-loop containing nucleotide triphosphate hydrolases"/>
    <property type="match status" value="1"/>
</dbReference>
<proteinExistence type="predicted"/>
<keyword evidence="3" id="KW-1185">Reference proteome</keyword>
<dbReference type="PANTHER" id="PTHR34383:SF1">
    <property type="entry name" value="ADP-POLYPHOSPHATE PHOSPHOTRANSFERASE"/>
    <property type="match status" value="1"/>
</dbReference>
<gene>
    <name evidence="2" type="ORF">WQE_44703</name>
</gene>
<dbReference type="Proteomes" id="UP000004980">
    <property type="component" value="Unassembled WGS sequence"/>
</dbReference>